<comment type="caution">
    <text evidence="1">The sequence shown here is derived from an EMBL/GenBank/DDBJ whole genome shotgun (WGS) entry which is preliminary data.</text>
</comment>
<gene>
    <name evidence="1" type="ORF">DPMN_161651</name>
</gene>
<organism evidence="1 2">
    <name type="scientific">Dreissena polymorpha</name>
    <name type="common">Zebra mussel</name>
    <name type="synonym">Mytilus polymorpha</name>
    <dbReference type="NCBI Taxonomy" id="45954"/>
    <lineage>
        <taxon>Eukaryota</taxon>
        <taxon>Metazoa</taxon>
        <taxon>Spiralia</taxon>
        <taxon>Lophotrochozoa</taxon>
        <taxon>Mollusca</taxon>
        <taxon>Bivalvia</taxon>
        <taxon>Autobranchia</taxon>
        <taxon>Heteroconchia</taxon>
        <taxon>Euheterodonta</taxon>
        <taxon>Imparidentia</taxon>
        <taxon>Neoheterodontei</taxon>
        <taxon>Myida</taxon>
        <taxon>Dreissenoidea</taxon>
        <taxon>Dreissenidae</taxon>
        <taxon>Dreissena</taxon>
    </lineage>
</organism>
<reference evidence="1" key="2">
    <citation type="submission" date="2020-11" db="EMBL/GenBank/DDBJ databases">
        <authorList>
            <person name="McCartney M.A."/>
            <person name="Auch B."/>
            <person name="Kono T."/>
            <person name="Mallez S."/>
            <person name="Becker A."/>
            <person name="Gohl D.M."/>
            <person name="Silverstein K.A.T."/>
            <person name="Koren S."/>
            <person name="Bechman K.B."/>
            <person name="Herman A."/>
            <person name="Abrahante J.E."/>
            <person name="Garbe J."/>
        </authorList>
    </citation>
    <scope>NUCLEOTIDE SEQUENCE</scope>
    <source>
        <strain evidence="1">Duluth1</strain>
        <tissue evidence="1">Whole animal</tissue>
    </source>
</reference>
<protein>
    <submittedName>
        <fullName evidence="1">Uncharacterized protein</fullName>
    </submittedName>
</protein>
<keyword evidence="2" id="KW-1185">Reference proteome</keyword>
<dbReference type="AlphaFoldDB" id="A0A9D4ITL1"/>
<name>A0A9D4ITL1_DREPO</name>
<sequence length="53" mass="6280">MLMRSVCHFWEQRLLLLRRPMRDLQSLLQKKHAKGLAVGGIAARSFRMLLFRV</sequence>
<dbReference type="EMBL" id="JAIWYP010000008">
    <property type="protein sequence ID" value="KAH3783708.1"/>
    <property type="molecule type" value="Genomic_DNA"/>
</dbReference>
<proteinExistence type="predicted"/>
<evidence type="ECO:0000313" key="1">
    <source>
        <dbReference type="EMBL" id="KAH3783708.1"/>
    </source>
</evidence>
<dbReference type="Proteomes" id="UP000828390">
    <property type="component" value="Unassembled WGS sequence"/>
</dbReference>
<evidence type="ECO:0000313" key="2">
    <source>
        <dbReference type="Proteomes" id="UP000828390"/>
    </source>
</evidence>
<reference evidence="1" key="1">
    <citation type="journal article" date="2019" name="bioRxiv">
        <title>The Genome of the Zebra Mussel, Dreissena polymorpha: A Resource for Invasive Species Research.</title>
        <authorList>
            <person name="McCartney M.A."/>
            <person name="Auch B."/>
            <person name="Kono T."/>
            <person name="Mallez S."/>
            <person name="Zhang Y."/>
            <person name="Obille A."/>
            <person name="Becker A."/>
            <person name="Abrahante J.E."/>
            <person name="Garbe J."/>
            <person name="Badalamenti J.P."/>
            <person name="Herman A."/>
            <person name="Mangelson H."/>
            <person name="Liachko I."/>
            <person name="Sullivan S."/>
            <person name="Sone E.D."/>
            <person name="Koren S."/>
            <person name="Silverstein K.A.T."/>
            <person name="Beckman K.B."/>
            <person name="Gohl D.M."/>
        </authorList>
    </citation>
    <scope>NUCLEOTIDE SEQUENCE</scope>
    <source>
        <strain evidence="1">Duluth1</strain>
        <tissue evidence="1">Whole animal</tissue>
    </source>
</reference>
<accession>A0A9D4ITL1</accession>